<keyword evidence="6 8" id="KW-0862">Zinc</keyword>
<dbReference type="GO" id="GO:0008892">
    <property type="term" value="F:guanine deaminase activity"/>
    <property type="evidence" value="ECO:0007669"/>
    <property type="project" value="UniProtKB-UniRule"/>
</dbReference>
<comment type="cofactor">
    <cofactor evidence="8">
        <name>Zn(2+)</name>
        <dbReference type="ChEBI" id="CHEBI:29105"/>
    </cofactor>
    <text evidence="8">Binds 1 zinc ion per subunit.</text>
</comment>
<evidence type="ECO:0000313" key="11">
    <source>
        <dbReference type="EMBL" id="OHT04142.1"/>
    </source>
</evidence>
<dbReference type="UniPathway" id="UPA00603">
    <property type="reaction ID" value="UER00660"/>
</dbReference>
<proteinExistence type="inferred from homology"/>
<dbReference type="EC" id="3.5.4.3" evidence="3 8"/>
<dbReference type="PANTHER" id="PTHR11271:SF6">
    <property type="entry name" value="GUANINE DEAMINASE"/>
    <property type="match status" value="1"/>
</dbReference>
<dbReference type="FunFam" id="3.20.20.140:FF:000022">
    <property type="entry name" value="Guanine deaminase"/>
    <property type="match status" value="1"/>
</dbReference>
<evidence type="ECO:0000256" key="7">
    <source>
        <dbReference type="ARBA" id="ARBA00051148"/>
    </source>
</evidence>
<dbReference type="GO" id="GO:0008270">
    <property type="term" value="F:zinc ion binding"/>
    <property type="evidence" value="ECO:0007669"/>
    <property type="project" value="UniProtKB-UniRule"/>
</dbReference>
<dbReference type="GO" id="GO:0005829">
    <property type="term" value="C:cytosol"/>
    <property type="evidence" value="ECO:0007669"/>
    <property type="project" value="TreeGrafter"/>
</dbReference>
<feature type="domain" description="Amidohydrolase-related" evidence="10">
    <location>
        <begin position="57"/>
        <end position="441"/>
    </location>
</feature>
<accession>A0A1J4K342</accession>
<dbReference type="Gene3D" id="3.20.20.140">
    <property type="entry name" value="Metal-dependent hydrolases"/>
    <property type="match status" value="1"/>
</dbReference>
<feature type="coiled-coil region" evidence="9">
    <location>
        <begin position="162"/>
        <end position="189"/>
    </location>
</feature>
<evidence type="ECO:0000256" key="6">
    <source>
        <dbReference type="ARBA" id="ARBA00022833"/>
    </source>
</evidence>
<sequence length="444" mass="49410">MKSLLLHGNFLHTVNGHFEILEDKWITVTSGKIVSIDDHRVPGDFELIETTPTQFFVPGLIDTHIHAPQYAFLGCGLDLPLLEWLNTYTFPAESKFSDLEHAKRIYNAVVKRTLACGTTTAVYFATIDKNASIILADICRSNGQRAYVGKVSMDRNSPDYYIEKTQEAIENAKQFVDELLSQNSSLNDDLTSPILTPRFVPTCSSELMKGLADIHNENPSLLIQSHVSENLNEIEWVKSLHLDSEHYCGVYESHGLLNSRTILAHGVHLTDNELQLLAKTKSTIAHCPSSNFQLFSGACDVRRLQQANVNVSLGTDAAGGESISMIHSMRNALLCSRAVMFNRRTSNKEDESSQEKVEEYKPLTVPDVLYLATECGAKAVGLENRIGNFTVGKEFDALLVDMNAGISDCFGTEKLTDLLDKFVHQGDDRNVIQVYVRGKLVKQI</sequence>
<dbReference type="Pfam" id="PF01979">
    <property type="entry name" value="Amidohydro_1"/>
    <property type="match status" value="1"/>
</dbReference>
<dbReference type="OrthoDB" id="194468at2759"/>
<evidence type="ECO:0000256" key="1">
    <source>
        <dbReference type="ARBA" id="ARBA00004984"/>
    </source>
</evidence>
<dbReference type="SUPFAM" id="SSF51556">
    <property type="entry name" value="Metallo-dependent hydrolases"/>
    <property type="match status" value="1"/>
</dbReference>
<dbReference type="Gene3D" id="2.30.40.10">
    <property type="entry name" value="Urease, subunit C, domain 1"/>
    <property type="match status" value="1"/>
</dbReference>
<evidence type="ECO:0000259" key="10">
    <source>
        <dbReference type="Pfam" id="PF01979"/>
    </source>
</evidence>
<keyword evidence="5 8" id="KW-0378">Hydrolase</keyword>
<dbReference type="InterPro" id="IPR011059">
    <property type="entry name" value="Metal-dep_hydrolase_composite"/>
</dbReference>
<dbReference type="RefSeq" id="XP_068357278.1">
    <property type="nucleotide sequence ID" value="XM_068493112.1"/>
</dbReference>
<gene>
    <name evidence="11" type="ORF">TRFO_06461</name>
</gene>
<comment type="function">
    <text evidence="8">Catalyzes the hydrolytic deamination of guanine, producing xanthine and ammonia.</text>
</comment>
<comment type="similarity">
    <text evidence="2 8">Belongs to the metallo-dependent hydrolases superfamily. ATZ/TRZ family.</text>
</comment>
<dbReference type="InterPro" id="IPR051607">
    <property type="entry name" value="Metallo-dep_hydrolases"/>
</dbReference>
<dbReference type="NCBIfam" id="TIGR02967">
    <property type="entry name" value="guan_deamin"/>
    <property type="match status" value="1"/>
</dbReference>
<dbReference type="SUPFAM" id="SSF51338">
    <property type="entry name" value="Composite domain of metallo-dependent hydrolases"/>
    <property type="match status" value="1"/>
</dbReference>
<comment type="pathway">
    <text evidence="1 8">Purine metabolism; guanine degradation; xanthine from guanine: step 1/1.</text>
</comment>
<reference evidence="11" key="1">
    <citation type="submission" date="2016-10" db="EMBL/GenBank/DDBJ databases">
        <authorList>
            <person name="Benchimol M."/>
            <person name="Almeida L.G."/>
            <person name="Vasconcelos A.T."/>
            <person name="Perreira-Neves A."/>
            <person name="Rosa I.A."/>
            <person name="Tasca T."/>
            <person name="Bogo M.R."/>
            <person name="de Souza W."/>
        </authorList>
    </citation>
    <scope>NUCLEOTIDE SEQUENCE [LARGE SCALE GENOMIC DNA]</scope>
    <source>
        <strain evidence="11">K</strain>
    </source>
</reference>
<keyword evidence="9" id="KW-0175">Coiled coil</keyword>
<evidence type="ECO:0000256" key="9">
    <source>
        <dbReference type="SAM" id="Coils"/>
    </source>
</evidence>
<comment type="caution">
    <text evidence="11">The sequence shown here is derived from an EMBL/GenBank/DDBJ whole genome shotgun (WGS) entry which is preliminary data.</text>
</comment>
<dbReference type="InterPro" id="IPR014311">
    <property type="entry name" value="Guanine_deaminase"/>
</dbReference>
<dbReference type="InterPro" id="IPR006680">
    <property type="entry name" value="Amidohydro-rel"/>
</dbReference>
<keyword evidence="12" id="KW-1185">Reference proteome</keyword>
<dbReference type="GeneID" id="94827816"/>
<protein>
    <recommendedName>
        <fullName evidence="3 8">Guanine deaminase</fullName>
        <shortName evidence="8">Guanase</shortName>
        <ecNumber evidence="3 8">3.5.4.3</ecNumber>
    </recommendedName>
    <alternativeName>
        <fullName evidence="8">Guanine aminohydrolase</fullName>
    </alternativeName>
</protein>
<keyword evidence="4 8" id="KW-0479">Metal-binding</keyword>
<evidence type="ECO:0000256" key="5">
    <source>
        <dbReference type="ARBA" id="ARBA00022801"/>
    </source>
</evidence>
<evidence type="ECO:0000313" key="12">
    <source>
        <dbReference type="Proteomes" id="UP000179807"/>
    </source>
</evidence>
<dbReference type="PANTHER" id="PTHR11271">
    <property type="entry name" value="GUANINE DEAMINASE"/>
    <property type="match status" value="1"/>
</dbReference>
<dbReference type="AlphaFoldDB" id="A0A1J4K342"/>
<evidence type="ECO:0000256" key="8">
    <source>
        <dbReference type="RuleBase" id="RU366009"/>
    </source>
</evidence>
<comment type="catalytic activity">
    <reaction evidence="7 8">
        <text>guanine + H2O + H(+) = xanthine + NH4(+)</text>
        <dbReference type="Rhea" id="RHEA:14665"/>
        <dbReference type="ChEBI" id="CHEBI:15377"/>
        <dbReference type="ChEBI" id="CHEBI:15378"/>
        <dbReference type="ChEBI" id="CHEBI:16235"/>
        <dbReference type="ChEBI" id="CHEBI:17712"/>
        <dbReference type="ChEBI" id="CHEBI:28938"/>
        <dbReference type="EC" id="3.5.4.3"/>
    </reaction>
</comment>
<evidence type="ECO:0000256" key="3">
    <source>
        <dbReference type="ARBA" id="ARBA00012781"/>
    </source>
</evidence>
<dbReference type="Proteomes" id="UP000179807">
    <property type="component" value="Unassembled WGS sequence"/>
</dbReference>
<dbReference type="InterPro" id="IPR032466">
    <property type="entry name" value="Metal_Hydrolase"/>
</dbReference>
<evidence type="ECO:0000256" key="4">
    <source>
        <dbReference type="ARBA" id="ARBA00022723"/>
    </source>
</evidence>
<dbReference type="VEuPathDB" id="TrichDB:TRFO_06461"/>
<organism evidence="11 12">
    <name type="scientific">Tritrichomonas foetus</name>
    <dbReference type="NCBI Taxonomy" id="1144522"/>
    <lineage>
        <taxon>Eukaryota</taxon>
        <taxon>Metamonada</taxon>
        <taxon>Parabasalia</taxon>
        <taxon>Tritrichomonadida</taxon>
        <taxon>Tritrichomonadidae</taxon>
        <taxon>Tritrichomonas</taxon>
    </lineage>
</organism>
<name>A0A1J4K342_9EUKA</name>
<dbReference type="EMBL" id="MLAK01000804">
    <property type="protein sequence ID" value="OHT04142.1"/>
    <property type="molecule type" value="Genomic_DNA"/>
</dbReference>
<dbReference type="GO" id="GO:0006147">
    <property type="term" value="P:guanine catabolic process"/>
    <property type="evidence" value="ECO:0007669"/>
    <property type="project" value="UniProtKB-UniRule"/>
</dbReference>
<evidence type="ECO:0000256" key="2">
    <source>
        <dbReference type="ARBA" id="ARBA00006745"/>
    </source>
</evidence>